<evidence type="ECO:0000256" key="9">
    <source>
        <dbReference type="ARBA" id="ARBA00023065"/>
    </source>
</evidence>
<evidence type="ECO:0000256" key="2">
    <source>
        <dbReference type="ARBA" id="ARBA00006920"/>
    </source>
</evidence>
<feature type="transmembrane region" description="Helical" evidence="13">
    <location>
        <begin position="142"/>
        <end position="174"/>
    </location>
</feature>
<keyword evidence="10 13" id="KW-0472">Membrane</keyword>
<keyword evidence="3" id="KW-0813">Transport</keyword>
<dbReference type="RefSeq" id="WP_054776562.1">
    <property type="nucleotide sequence ID" value="NZ_BBBX01000002.1"/>
</dbReference>
<keyword evidence="8 13" id="KW-1133">Transmembrane helix</keyword>
<name>A0A0R2MPP7_9LACO</name>
<feature type="transmembrane region" description="Helical" evidence="13">
    <location>
        <begin position="6"/>
        <end position="23"/>
    </location>
</feature>
<comment type="similarity">
    <text evidence="2">Belongs to the TMEM175 family.</text>
</comment>
<dbReference type="AlphaFoldDB" id="A0A0R2MPP7"/>
<dbReference type="GO" id="GO:0005267">
    <property type="term" value="F:potassium channel activity"/>
    <property type="evidence" value="ECO:0007669"/>
    <property type="project" value="UniProtKB-KW"/>
</dbReference>
<evidence type="ECO:0008006" key="16">
    <source>
        <dbReference type="Google" id="ProtNLM"/>
    </source>
</evidence>
<sequence>MNKGRLEAFTDAIIAIVVTLLVLEIPRPHGYTFSALFVNWRSYIVYIVTFTQLMAVWYNHHNLLKHATNLTHAFYWANTFWLLVLSVAPFATSWLSEYPERWQPEMFYVIVWSLWSLAYTLMEDVLFQKNPQISLIDRYSRWIYYIMAFALVMARFVPLTGVLIVGMLTLWLLLSPIRYGYDPTKAKREPHDED</sequence>
<feature type="transmembrane region" description="Helical" evidence="13">
    <location>
        <begin position="43"/>
        <end position="61"/>
    </location>
</feature>
<evidence type="ECO:0000313" key="15">
    <source>
        <dbReference type="Proteomes" id="UP000050969"/>
    </source>
</evidence>
<dbReference type="Proteomes" id="UP000050969">
    <property type="component" value="Unassembled WGS sequence"/>
</dbReference>
<organism evidence="14 15">
    <name type="scientific">Lacticaseibacillus saniviri JCM 17471 = DSM 24301</name>
    <dbReference type="NCBI Taxonomy" id="1293598"/>
    <lineage>
        <taxon>Bacteria</taxon>
        <taxon>Bacillati</taxon>
        <taxon>Bacillota</taxon>
        <taxon>Bacilli</taxon>
        <taxon>Lactobacillales</taxon>
        <taxon>Lactobacillaceae</taxon>
        <taxon>Lacticaseibacillus</taxon>
    </lineage>
</organism>
<evidence type="ECO:0000256" key="12">
    <source>
        <dbReference type="ARBA" id="ARBA00034430"/>
    </source>
</evidence>
<evidence type="ECO:0000256" key="6">
    <source>
        <dbReference type="ARBA" id="ARBA00022826"/>
    </source>
</evidence>
<keyword evidence="9" id="KW-0406">Ion transport</keyword>
<proteinExistence type="inferred from homology"/>
<comment type="catalytic activity">
    <reaction evidence="12">
        <text>K(+)(in) = K(+)(out)</text>
        <dbReference type="Rhea" id="RHEA:29463"/>
        <dbReference type="ChEBI" id="CHEBI:29103"/>
    </reaction>
</comment>
<evidence type="ECO:0000256" key="10">
    <source>
        <dbReference type="ARBA" id="ARBA00023136"/>
    </source>
</evidence>
<comment type="subcellular location">
    <subcellularLocation>
        <location evidence="1">Membrane</location>
        <topology evidence="1">Multi-pass membrane protein</topology>
    </subcellularLocation>
</comment>
<dbReference type="GO" id="GO:0016020">
    <property type="term" value="C:membrane"/>
    <property type="evidence" value="ECO:0007669"/>
    <property type="project" value="UniProtKB-SubCell"/>
</dbReference>
<reference evidence="14 15" key="1">
    <citation type="journal article" date="2015" name="Genome Announc.">
        <title>Expanding the biotechnology potential of lactobacilli through comparative genomics of 213 strains and associated genera.</title>
        <authorList>
            <person name="Sun Z."/>
            <person name="Harris H.M."/>
            <person name="McCann A."/>
            <person name="Guo C."/>
            <person name="Argimon S."/>
            <person name="Zhang W."/>
            <person name="Yang X."/>
            <person name="Jeffery I.B."/>
            <person name="Cooney J.C."/>
            <person name="Kagawa T.F."/>
            <person name="Liu W."/>
            <person name="Song Y."/>
            <person name="Salvetti E."/>
            <person name="Wrobel A."/>
            <person name="Rasinkangas P."/>
            <person name="Parkhill J."/>
            <person name="Rea M.C."/>
            <person name="O'Sullivan O."/>
            <person name="Ritari J."/>
            <person name="Douillard F.P."/>
            <person name="Paul Ross R."/>
            <person name="Yang R."/>
            <person name="Briner A.E."/>
            <person name="Felis G.E."/>
            <person name="de Vos W.M."/>
            <person name="Barrangou R."/>
            <person name="Klaenhammer T.R."/>
            <person name="Caufield P.W."/>
            <person name="Cui Y."/>
            <person name="Zhang H."/>
            <person name="O'Toole P.W."/>
        </authorList>
    </citation>
    <scope>NUCLEOTIDE SEQUENCE [LARGE SCALE GENOMIC DNA]</scope>
    <source>
        <strain evidence="14 15">DSM 24301</strain>
    </source>
</reference>
<dbReference type="OrthoDB" id="7626281at2"/>
<dbReference type="InterPro" id="IPR010617">
    <property type="entry name" value="TMEM175-like"/>
</dbReference>
<keyword evidence="6" id="KW-0631">Potassium channel</keyword>
<evidence type="ECO:0000256" key="7">
    <source>
        <dbReference type="ARBA" id="ARBA00022958"/>
    </source>
</evidence>
<comment type="caution">
    <text evidence="14">The sequence shown here is derived from an EMBL/GenBank/DDBJ whole genome shotgun (WGS) entry which is preliminary data.</text>
</comment>
<feature type="transmembrane region" description="Helical" evidence="13">
    <location>
        <begin position="106"/>
        <end position="122"/>
    </location>
</feature>
<evidence type="ECO:0000256" key="3">
    <source>
        <dbReference type="ARBA" id="ARBA00022448"/>
    </source>
</evidence>
<dbReference type="PATRIC" id="fig|1293598.4.peg.2496"/>
<dbReference type="GO" id="GO:0015252">
    <property type="term" value="F:proton channel activity"/>
    <property type="evidence" value="ECO:0007669"/>
    <property type="project" value="InterPro"/>
</dbReference>
<keyword evidence="7" id="KW-0630">Potassium</keyword>
<protein>
    <recommendedName>
        <fullName evidence="16">Integral membrane protein</fullName>
    </recommendedName>
</protein>
<evidence type="ECO:0000256" key="11">
    <source>
        <dbReference type="ARBA" id="ARBA00023303"/>
    </source>
</evidence>
<evidence type="ECO:0000313" key="14">
    <source>
        <dbReference type="EMBL" id="KRO15624.1"/>
    </source>
</evidence>
<feature type="transmembrane region" description="Helical" evidence="13">
    <location>
        <begin position="73"/>
        <end position="94"/>
    </location>
</feature>
<evidence type="ECO:0000256" key="8">
    <source>
        <dbReference type="ARBA" id="ARBA00022989"/>
    </source>
</evidence>
<evidence type="ECO:0000256" key="4">
    <source>
        <dbReference type="ARBA" id="ARBA00022538"/>
    </source>
</evidence>
<keyword evidence="15" id="KW-1185">Reference proteome</keyword>
<gene>
    <name evidence="14" type="ORF">IV56_GL002395</name>
</gene>
<accession>A0A0R2MPP7</accession>
<keyword evidence="4" id="KW-0633">Potassium transport</keyword>
<evidence type="ECO:0000256" key="1">
    <source>
        <dbReference type="ARBA" id="ARBA00004141"/>
    </source>
</evidence>
<dbReference type="STRING" id="1293598.IV56_GL002395"/>
<dbReference type="Pfam" id="PF06736">
    <property type="entry name" value="TMEM175"/>
    <property type="match status" value="1"/>
</dbReference>
<dbReference type="EMBL" id="JQCE01000064">
    <property type="protein sequence ID" value="KRO15624.1"/>
    <property type="molecule type" value="Genomic_DNA"/>
</dbReference>
<evidence type="ECO:0000256" key="13">
    <source>
        <dbReference type="SAM" id="Phobius"/>
    </source>
</evidence>
<evidence type="ECO:0000256" key="5">
    <source>
        <dbReference type="ARBA" id="ARBA00022692"/>
    </source>
</evidence>
<keyword evidence="5 13" id="KW-0812">Transmembrane</keyword>
<keyword evidence="11" id="KW-0407">Ion channel</keyword>